<dbReference type="InterPro" id="IPR053860">
    <property type="entry name" value="DUF6932"/>
</dbReference>
<protein>
    <submittedName>
        <fullName evidence="1">Uncharacterized protein</fullName>
    </submittedName>
</protein>
<proteinExistence type="predicted"/>
<comment type="caution">
    <text evidence="1">The sequence shown here is derived from an EMBL/GenBank/DDBJ whole genome shotgun (WGS) entry which is preliminary data.</text>
</comment>
<dbReference type="Proteomes" id="UP001306950">
    <property type="component" value="Unassembled WGS sequence"/>
</dbReference>
<accession>A0ABU7VVL6</accession>
<sequence>MRNIPEFFDNYHLPDGVYECTIEEIEHRFLFSKKRVYVWGLFKKLLDRLISLGLKPKTILIDGSFVTAREEPGDVDFAALIPPETVITALADIKDDHDKQGIYLFANPNNADAIRSLFGSHFLIAENEEYLNAWANFFQKGGNHGRLRDRDPERDPEWVIIPRSKGILKVHLDGGDFK</sequence>
<evidence type="ECO:0000313" key="2">
    <source>
        <dbReference type="Proteomes" id="UP001306950"/>
    </source>
</evidence>
<keyword evidence="2" id="KW-1185">Reference proteome</keyword>
<reference evidence="1 2" key="1">
    <citation type="submission" date="2024-02" db="EMBL/GenBank/DDBJ databases">
        <title>A nitrogen-fixing paenibacillus bacterium.</title>
        <authorList>
            <person name="Zhang W.L."/>
            <person name="Chen S.F."/>
        </authorList>
    </citation>
    <scope>NUCLEOTIDE SEQUENCE [LARGE SCALE GENOMIC DNA]</scope>
    <source>
        <strain evidence="1 2">M1</strain>
    </source>
</reference>
<dbReference type="EMBL" id="JAZHPZ010000010">
    <property type="protein sequence ID" value="MEF2967792.1"/>
    <property type="molecule type" value="Genomic_DNA"/>
</dbReference>
<gene>
    <name evidence="1" type="ORF">V3851_18340</name>
</gene>
<organism evidence="1 2">
    <name type="scientific">Paenibacillus haidiansis</name>
    <dbReference type="NCBI Taxonomy" id="1574488"/>
    <lineage>
        <taxon>Bacteria</taxon>
        <taxon>Bacillati</taxon>
        <taxon>Bacillota</taxon>
        <taxon>Bacilli</taxon>
        <taxon>Bacillales</taxon>
        <taxon>Paenibacillaceae</taxon>
        <taxon>Paenibacillus</taxon>
    </lineage>
</organism>
<dbReference type="RefSeq" id="WP_331848008.1">
    <property type="nucleotide sequence ID" value="NZ_JAZHPZ010000010.1"/>
</dbReference>
<evidence type="ECO:0000313" key="1">
    <source>
        <dbReference type="EMBL" id="MEF2967792.1"/>
    </source>
</evidence>
<dbReference type="Pfam" id="PF22014">
    <property type="entry name" value="DUF6932"/>
    <property type="match status" value="1"/>
</dbReference>
<name>A0ABU7VVL6_9BACL</name>